<dbReference type="EMBL" id="QZWH01000003">
    <property type="protein sequence ID" value="RJT27688.1"/>
    <property type="molecule type" value="Genomic_DNA"/>
</dbReference>
<reference evidence="2 3" key="1">
    <citation type="submission" date="2018-09" db="EMBL/GenBank/DDBJ databases">
        <title>Draft genome sequence of Buttiauxella izardii CCUG 35510T.</title>
        <authorList>
            <person name="Salva-Serra F."/>
            <person name="Marathe N."/>
            <person name="Moore E."/>
            <person name="Stadler-Svensson L."/>
            <person name="Engstrom-Jakobsson H."/>
        </authorList>
    </citation>
    <scope>NUCLEOTIDE SEQUENCE [LARGE SCALE GENOMIC DNA]</scope>
    <source>
        <strain evidence="2 3">CCUG 35510</strain>
    </source>
</reference>
<name>A0A3A5JXY4_9ENTR</name>
<dbReference type="RefSeq" id="WP_120063124.1">
    <property type="nucleotide sequence ID" value="NZ_QZWH01000003.1"/>
</dbReference>
<organism evidence="2 3">
    <name type="scientific">Buttiauxella izardii</name>
    <dbReference type="NCBI Taxonomy" id="82991"/>
    <lineage>
        <taxon>Bacteria</taxon>
        <taxon>Pseudomonadati</taxon>
        <taxon>Pseudomonadota</taxon>
        <taxon>Gammaproteobacteria</taxon>
        <taxon>Enterobacterales</taxon>
        <taxon>Enterobacteriaceae</taxon>
        <taxon>Buttiauxella</taxon>
    </lineage>
</organism>
<evidence type="ECO:0000256" key="1">
    <source>
        <dbReference type="SAM" id="MobiDB-lite"/>
    </source>
</evidence>
<keyword evidence="3" id="KW-1185">Reference proteome</keyword>
<sequence length="223" mass="24705">MLKLRITSDDFQSLDKALQSFYVEQTDGYALNVEQDDSAANGLKAKNSELLTKLAGEKERRITAEAQLKMASDAAAGHDQKLNEITTERDSYRAGLEKSLIEKPITDFMQANFIEGSDEFVVPLLKKHFQLHRNDDGTYESAIFVTEDDGSGSTKENRVDAEQLRRHMMVDNKLDWVLKASGNCGGGSTSSVSTSTTPTHRYEPGPNGQQDLTSQAREIIGQK</sequence>
<feature type="compositionally biased region" description="Polar residues" evidence="1">
    <location>
        <begin position="207"/>
        <end position="216"/>
    </location>
</feature>
<proteinExistence type="predicted"/>
<comment type="caution">
    <text evidence="2">The sequence shown here is derived from an EMBL/GenBank/DDBJ whole genome shotgun (WGS) entry which is preliminary data.</text>
</comment>
<feature type="region of interest" description="Disordered" evidence="1">
    <location>
        <begin position="184"/>
        <end position="223"/>
    </location>
</feature>
<dbReference type="AlphaFoldDB" id="A0A3A5JXY4"/>
<accession>A0A3A5JXY4</accession>
<protein>
    <submittedName>
        <fullName evidence="2">Uncharacterized protein</fullName>
    </submittedName>
</protein>
<evidence type="ECO:0000313" key="2">
    <source>
        <dbReference type="EMBL" id="RJT27688.1"/>
    </source>
</evidence>
<gene>
    <name evidence="2" type="ORF">D6029_01850</name>
</gene>
<dbReference type="OrthoDB" id="6636332at2"/>
<dbReference type="Proteomes" id="UP000276295">
    <property type="component" value="Unassembled WGS sequence"/>
</dbReference>
<evidence type="ECO:0000313" key="3">
    <source>
        <dbReference type="Proteomes" id="UP000276295"/>
    </source>
</evidence>